<evidence type="ECO:0000313" key="4">
    <source>
        <dbReference type="Proteomes" id="UP001419268"/>
    </source>
</evidence>
<feature type="compositionally biased region" description="Basic and acidic residues" evidence="1">
    <location>
        <begin position="146"/>
        <end position="155"/>
    </location>
</feature>
<reference evidence="3 4" key="1">
    <citation type="submission" date="2024-01" db="EMBL/GenBank/DDBJ databases">
        <title>Genome assemblies of Stephania.</title>
        <authorList>
            <person name="Yang L."/>
        </authorList>
    </citation>
    <scope>NUCLEOTIDE SEQUENCE [LARGE SCALE GENOMIC DNA]</scope>
    <source>
        <strain evidence="3">JXDWG</strain>
        <tissue evidence="3">Leaf</tissue>
    </source>
</reference>
<proteinExistence type="predicted"/>
<dbReference type="EMBL" id="JBBNAG010000007">
    <property type="protein sequence ID" value="KAK9119312.1"/>
    <property type="molecule type" value="Genomic_DNA"/>
</dbReference>
<dbReference type="AlphaFoldDB" id="A0AAP0IRB7"/>
<protein>
    <submittedName>
        <fullName evidence="3">Uncharacterized protein</fullName>
    </submittedName>
</protein>
<keyword evidence="2" id="KW-1133">Transmembrane helix</keyword>
<dbReference type="Proteomes" id="UP001419268">
    <property type="component" value="Unassembled WGS sequence"/>
</dbReference>
<feature type="region of interest" description="Disordered" evidence="1">
    <location>
        <begin position="110"/>
        <end position="169"/>
    </location>
</feature>
<evidence type="ECO:0000313" key="3">
    <source>
        <dbReference type="EMBL" id="KAK9119312.1"/>
    </source>
</evidence>
<evidence type="ECO:0000256" key="2">
    <source>
        <dbReference type="SAM" id="Phobius"/>
    </source>
</evidence>
<accession>A0AAP0IRB7</accession>
<evidence type="ECO:0000256" key="1">
    <source>
        <dbReference type="SAM" id="MobiDB-lite"/>
    </source>
</evidence>
<feature type="compositionally biased region" description="Basic and acidic residues" evidence="1">
    <location>
        <begin position="121"/>
        <end position="132"/>
    </location>
</feature>
<comment type="caution">
    <text evidence="3">The sequence shown here is derived from an EMBL/GenBank/DDBJ whole genome shotgun (WGS) entry which is preliminary data.</text>
</comment>
<feature type="transmembrane region" description="Helical" evidence="2">
    <location>
        <begin position="65"/>
        <end position="84"/>
    </location>
</feature>
<sequence>MKGGGAAAVRRALRDGPTAVRVLERRDRELCWTSGDLRRRRTTTLIWDWRVSDQRRWRSLCDNGNGCYLVAAVAVVGAAAMAGWCSDRDKAMNGGTDLFARLREVMAGERRRTGDGGAGCKRSDATGDREGSVGDDSSGATLVMMQRDDDGDAKSDGQPVEIGMQSGVM</sequence>
<gene>
    <name evidence="3" type="ORF">Scep_017405</name>
</gene>
<keyword evidence="4" id="KW-1185">Reference proteome</keyword>
<keyword evidence="2" id="KW-0812">Transmembrane</keyword>
<name>A0AAP0IRB7_9MAGN</name>
<organism evidence="3 4">
    <name type="scientific">Stephania cephalantha</name>
    <dbReference type="NCBI Taxonomy" id="152367"/>
    <lineage>
        <taxon>Eukaryota</taxon>
        <taxon>Viridiplantae</taxon>
        <taxon>Streptophyta</taxon>
        <taxon>Embryophyta</taxon>
        <taxon>Tracheophyta</taxon>
        <taxon>Spermatophyta</taxon>
        <taxon>Magnoliopsida</taxon>
        <taxon>Ranunculales</taxon>
        <taxon>Menispermaceae</taxon>
        <taxon>Menispermoideae</taxon>
        <taxon>Cissampelideae</taxon>
        <taxon>Stephania</taxon>
    </lineage>
</organism>
<keyword evidence="2" id="KW-0472">Membrane</keyword>